<gene>
    <name evidence="3" type="ORF">GMPD_37910</name>
    <name evidence="4" type="ORF">M1B72_02590</name>
</gene>
<feature type="domain" description="HTH cro/C1-type" evidence="2">
    <location>
        <begin position="23"/>
        <end position="77"/>
    </location>
</feature>
<reference evidence="4" key="3">
    <citation type="submission" date="2022-04" db="EMBL/GenBank/DDBJ databases">
        <authorList>
            <person name="Liu G."/>
        </authorList>
    </citation>
    <scope>NUCLEOTIDE SEQUENCE</scope>
    <source>
        <strain evidence="4">RG22</strain>
    </source>
</reference>
<dbReference type="PANTHER" id="PTHR46558">
    <property type="entry name" value="TRACRIPTIONAL REGULATORY PROTEIN-RELATED-RELATED"/>
    <property type="match status" value="1"/>
</dbReference>
<dbReference type="Proteomes" id="UP000831485">
    <property type="component" value="Chromosome"/>
</dbReference>
<dbReference type="EMBL" id="BLXY01000013">
    <property type="protein sequence ID" value="GFO65872.1"/>
    <property type="molecule type" value="Genomic_DNA"/>
</dbReference>
<evidence type="ECO:0000259" key="2">
    <source>
        <dbReference type="PROSITE" id="PS50943"/>
    </source>
</evidence>
<dbReference type="AlphaFoldDB" id="A0A6V8N0B5"/>
<keyword evidence="1" id="KW-0238">DNA-binding</keyword>
<evidence type="ECO:0000313" key="6">
    <source>
        <dbReference type="Proteomes" id="UP000831485"/>
    </source>
</evidence>
<evidence type="ECO:0000313" key="3">
    <source>
        <dbReference type="EMBL" id="GFO65872.1"/>
    </source>
</evidence>
<dbReference type="GO" id="GO:0003677">
    <property type="term" value="F:DNA binding"/>
    <property type="evidence" value="ECO:0007669"/>
    <property type="project" value="UniProtKB-KW"/>
</dbReference>
<name>A0A6V8N0B5_9BACT</name>
<organism evidence="3 5">
    <name type="scientific">Geomonas paludis</name>
    <dbReference type="NCBI Taxonomy" id="2740185"/>
    <lineage>
        <taxon>Bacteria</taxon>
        <taxon>Pseudomonadati</taxon>
        <taxon>Thermodesulfobacteriota</taxon>
        <taxon>Desulfuromonadia</taxon>
        <taxon>Geobacterales</taxon>
        <taxon>Geobacteraceae</taxon>
        <taxon>Geomonas</taxon>
    </lineage>
</organism>
<dbReference type="Gene3D" id="1.10.260.40">
    <property type="entry name" value="lambda repressor-like DNA-binding domains"/>
    <property type="match status" value="1"/>
</dbReference>
<accession>A0A6V8N0B5</accession>
<dbReference type="PROSITE" id="PS50943">
    <property type="entry name" value="HTH_CROC1"/>
    <property type="match status" value="1"/>
</dbReference>
<protein>
    <submittedName>
        <fullName evidence="4">Helix-turn-helix domain-containing protein</fullName>
    </submittedName>
</protein>
<dbReference type="SMART" id="SM00530">
    <property type="entry name" value="HTH_XRE"/>
    <property type="match status" value="1"/>
</dbReference>
<dbReference type="InterPro" id="IPR010982">
    <property type="entry name" value="Lambda_DNA-bd_dom_sf"/>
</dbReference>
<dbReference type="CDD" id="cd00093">
    <property type="entry name" value="HTH_XRE"/>
    <property type="match status" value="1"/>
</dbReference>
<keyword evidence="6" id="KW-1185">Reference proteome</keyword>
<dbReference type="PANTHER" id="PTHR46558:SF4">
    <property type="entry name" value="DNA-BIDING PHAGE PROTEIN"/>
    <property type="match status" value="1"/>
</dbReference>
<evidence type="ECO:0000256" key="1">
    <source>
        <dbReference type="ARBA" id="ARBA00023125"/>
    </source>
</evidence>
<dbReference type="EMBL" id="CP096574">
    <property type="protein sequence ID" value="UPU36611.1"/>
    <property type="molecule type" value="Genomic_DNA"/>
</dbReference>
<proteinExistence type="predicted"/>
<dbReference type="Pfam" id="PF01381">
    <property type="entry name" value="HTH_3"/>
    <property type="match status" value="1"/>
</dbReference>
<dbReference type="SUPFAM" id="SSF47413">
    <property type="entry name" value="lambda repressor-like DNA-binding domains"/>
    <property type="match status" value="1"/>
</dbReference>
<dbReference type="InterPro" id="IPR001387">
    <property type="entry name" value="Cro/C1-type_HTH"/>
</dbReference>
<reference evidence="3" key="2">
    <citation type="journal article" date="2021" name="Int. J. Syst. Evol. Microbiol.">
        <title>Geomonas silvestris sp. nov., Geomonas paludis sp. nov. and Geomonas limicola sp. nov., isolated from terrestrial environments, and emended description of the genus Geomonas.</title>
        <authorList>
            <person name="Itoh H."/>
            <person name="Xu Z."/>
            <person name="Masuda Y."/>
            <person name="Ushijima N."/>
            <person name="Hayakawa C."/>
            <person name="Shiratori Y."/>
            <person name="Senoo K."/>
        </authorList>
    </citation>
    <scope>NUCLEOTIDE SEQUENCE</scope>
    <source>
        <strain evidence="3">Red736</strain>
    </source>
</reference>
<reference evidence="5" key="1">
    <citation type="submission" date="2020-06" db="EMBL/GenBank/DDBJ databases">
        <title>Draft genomic sequecing of Geomonas sp. Red736.</title>
        <authorList>
            <person name="Itoh H."/>
            <person name="Xu Z.X."/>
            <person name="Ushijima N."/>
            <person name="Masuda Y."/>
            <person name="Shiratori Y."/>
            <person name="Senoo K."/>
        </authorList>
    </citation>
    <scope>NUCLEOTIDE SEQUENCE [LARGE SCALE GENOMIC DNA]</scope>
    <source>
        <strain evidence="5">Red736</strain>
    </source>
</reference>
<dbReference type="RefSeq" id="WP_183350334.1">
    <property type="nucleotide sequence ID" value="NZ_BLXY01000013.1"/>
</dbReference>
<dbReference type="Proteomes" id="UP000568888">
    <property type="component" value="Unassembled WGS sequence"/>
</dbReference>
<evidence type="ECO:0000313" key="5">
    <source>
        <dbReference type="Proteomes" id="UP000568888"/>
    </source>
</evidence>
<evidence type="ECO:0000313" key="4">
    <source>
        <dbReference type="EMBL" id="UPU36611.1"/>
    </source>
</evidence>
<sequence>MDTKEGGYTDAKSSDRKLLIKRLDQAMADKALTAAQLADKLGVTRSAISYFRSGKRQPGRVMLGRMADALSVTVDYLLGESEQPDVSDLLKNRLIMQLVGYFQELSDEDQQRVLDMVKLIWQTANRRSGRVE</sequence>